<dbReference type="InterPro" id="IPR007016">
    <property type="entry name" value="O-antigen_ligase-rel_domated"/>
</dbReference>
<dbReference type="EMBL" id="BARV01025137">
    <property type="protein sequence ID" value="GAI41100.1"/>
    <property type="molecule type" value="Genomic_DNA"/>
</dbReference>
<reference evidence="7" key="1">
    <citation type="journal article" date="2014" name="Front. Microbiol.">
        <title>High frequency of phylogenetically diverse reductive dehalogenase-homologous genes in deep subseafloor sedimentary metagenomes.</title>
        <authorList>
            <person name="Kawai M."/>
            <person name="Futagami T."/>
            <person name="Toyoda A."/>
            <person name="Takaki Y."/>
            <person name="Nishi S."/>
            <person name="Hori S."/>
            <person name="Arai W."/>
            <person name="Tsubouchi T."/>
            <person name="Morono Y."/>
            <person name="Uchiyama I."/>
            <person name="Ito T."/>
            <person name="Fujiyama A."/>
            <person name="Inagaki F."/>
            <person name="Takami H."/>
        </authorList>
    </citation>
    <scope>NUCLEOTIDE SEQUENCE</scope>
    <source>
        <strain evidence="7">Expedition CK06-06</strain>
    </source>
</reference>
<evidence type="ECO:0000259" key="6">
    <source>
        <dbReference type="Pfam" id="PF04932"/>
    </source>
</evidence>
<sequence>MIKDHPLLGSGLGTFKYNSLNYQAKFFDQGENRSLYPYGIAGRAHNEYLQLWAELGIVGLGAFMWVIISFFICGVKLLKKTKNNYKEGLIIGLMGGMIAILVEGLFGFPLHQPATIVLFWLALALIGMREGNEDKNK</sequence>
<proteinExistence type="predicted"/>
<keyword evidence="3 5" id="KW-1133">Transmembrane helix</keyword>
<feature type="transmembrane region" description="Helical" evidence="5">
    <location>
        <begin position="89"/>
        <end position="108"/>
    </location>
</feature>
<protein>
    <recommendedName>
        <fullName evidence="6">O-antigen ligase-related domain-containing protein</fullName>
    </recommendedName>
</protein>
<evidence type="ECO:0000256" key="3">
    <source>
        <dbReference type="ARBA" id="ARBA00022989"/>
    </source>
</evidence>
<dbReference type="GO" id="GO:0016020">
    <property type="term" value="C:membrane"/>
    <property type="evidence" value="ECO:0007669"/>
    <property type="project" value="UniProtKB-SubCell"/>
</dbReference>
<feature type="transmembrane region" description="Helical" evidence="5">
    <location>
        <begin position="114"/>
        <end position="131"/>
    </location>
</feature>
<keyword evidence="2 5" id="KW-0812">Transmembrane</keyword>
<dbReference type="InterPro" id="IPR051533">
    <property type="entry name" value="WaaL-like"/>
</dbReference>
<comment type="subcellular location">
    <subcellularLocation>
        <location evidence="1">Membrane</location>
        <topology evidence="1">Multi-pass membrane protein</topology>
    </subcellularLocation>
</comment>
<evidence type="ECO:0000256" key="2">
    <source>
        <dbReference type="ARBA" id="ARBA00022692"/>
    </source>
</evidence>
<feature type="non-terminal residue" evidence="7">
    <location>
        <position position="137"/>
    </location>
</feature>
<comment type="caution">
    <text evidence="7">The sequence shown here is derived from an EMBL/GenBank/DDBJ whole genome shotgun (WGS) entry which is preliminary data.</text>
</comment>
<evidence type="ECO:0000256" key="4">
    <source>
        <dbReference type="ARBA" id="ARBA00023136"/>
    </source>
</evidence>
<keyword evidence="4 5" id="KW-0472">Membrane</keyword>
<evidence type="ECO:0000256" key="1">
    <source>
        <dbReference type="ARBA" id="ARBA00004141"/>
    </source>
</evidence>
<dbReference type="PANTHER" id="PTHR37422:SF23">
    <property type="entry name" value="TEICHURONIC ACID BIOSYNTHESIS PROTEIN TUAE"/>
    <property type="match status" value="1"/>
</dbReference>
<feature type="domain" description="O-antigen ligase-related" evidence="6">
    <location>
        <begin position="1"/>
        <end position="64"/>
    </location>
</feature>
<dbReference type="AlphaFoldDB" id="X1PPX2"/>
<evidence type="ECO:0000313" key="7">
    <source>
        <dbReference type="EMBL" id="GAI41100.1"/>
    </source>
</evidence>
<evidence type="ECO:0000256" key="5">
    <source>
        <dbReference type="SAM" id="Phobius"/>
    </source>
</evidence>
<name>X1PPX2_9ZZZZ</name>
<dbReference type="PANTHER" id="PTHR37422">
    <property type="entry name" value="TEICHURONIC ACID BIOSYNTHESIS PROTEIN TUAE"/>
    <property type="match status" value="1"/>
</dbReference>
<gene>
    <name evidence="7" type="ORF">S06H3_40895</name>
</gene>
<dbReference type="Pfam" id="PF04932">
    <property type="entry name" value="Wzy_C"/>
    <property type="match status" value="1"/>
</dbReference>
<accession>X1PPX2</accession>
<organism evidence="7">
    <name type="scientific">marine sediment metagenome</name>
    <dbReference type="NCBI Taxonomy" id="412755"/>
    <lineage>
        <taxon>unclassified sequences</taxon>
        <taxon>metagenomes</taxon>
        <taxon>ecological metagenomes</taxon>
    </lineage>
</organism>
<feature type="transmembrane region" description="Helical" evidence="5">
    <location>
        <begin position="55"/>
        <end position="77"/>
    </location>
</feature>